<organism evidence="2 3">
    <name type="scientific">Mugilogobius chulae</name>
    <name type="common">yellowstripe goby</name>
    <dbReference type="NCBI Taxonomy" id="88201"/>
    <lineage>
        <taxon>Eukaryota</taxon>
        <taxon>Metazoa</taxon>
        <taxon>Chordata</taxon>
        <taxon>Craniata</taxon>
        <taxon>Vertebrata</taxon>
        <taxon>Euteleostomi</taxon>
        <taxon>Actinopterygii</taxon>
        <taxon>Neopterygii</taxon>
        <taxon>Teleostei</taxon>
        <taxon>Neoteleostei</taxon>
        <taxon>Acanthomorphata</taxon>
        <taxon>Gobiaria</taxon>
        <taxon>Gobiiformes</taxon>
        <taxon>Gobioidei</taxon>
        <taxon>Gobiidae</taxon>
        <taxon>Gobionellinae</taxon>
        <taxon>Mugilogobius</taxon>
    </lineage>
</organism>
<dbReference type="Pfam" id="PF21373">
    <property type="entry name" value="ZNHIT3_C"/>
    <property type="match status" value="1"/>
</dbReference>
<name>A0AAW0PTC4_9GOBI</name>
<dbReference type="InterPro" id="IPR048371">
    <property type="entry name" value="ZNHIT3_C"/>
</dbReference>
<sequence length="183" mass="20817">MAFHADFPCHHLTPCSYGLDCLRGLFAQPTPCVFSAVVDMGLYGSGAQDLLLCIQDECLCAILQPSTFKPSVEFPEISHYSYVPVIRYCSLVCYKKHKDQWTVDDFLHEDDIIDKVPVDRLQLLGQSKELRDLLLNPHLRQLLRSIDNGESKDQAMKAAMQEPLFVEFSDCCLKIVKEDNFDV</sequence>
<dbReference type="Proteomes" id="UP001460270">
    <property type="component" value="Unassembled WGS sequence"/>
</dbReference>
<evidence type="ECO:0000259" key="1">
    <source>
        <dbReference type="Pfam" id="PF21373"/>
    </source>
</evidence>
<feature type="domain" description="Zinc finger HIT" evidence="1">
    <location>
        <begin position="120"/>
        <end position="176"/>
    </location>
</feature>
<reference evidence="3" key="1">
    <citation type="submission" date="2024-04" db="EMBL/GenBank/DDBJ databases">
        <title>Salinicola lusitanus LLJ914,a marine bacterium isolated from the Okinawa Trough.</title>
        <authorList>
            <person name="Li J."/>
        </authorList>
    </citation>
    <scope>NUCLEOTIDE SEQUENCE [LARGE SCALE GENOMIC DNA]</scope>
</reference>
<evidence type="ECO:0000313" key="2">
    <source>
        <dbReference type="EMBL" id="KAK7925679.1"/>
    </source>
</evidence>
<dbReference type="AlphaFoldDB" id="A0AAW0PTC4"/>
<proteinExistence type="predicted"/>
<accession>A0AAW0PTC4</accession>
<protein>
    <recommendedName>
        <fullName evidence="1">Zinc finger HIT domain-containing protein</fullName>
    </recommendedName>
</protein>
<gene>
    <name evidence="2" type="ORF">WMY93_007989</name>
</gene>
<comment type="caution">
    <text evidence="2">The sequence shown here is derived from an EMBL/GenBank/DDBJ whole genome shotgun (WGS) entry which is preliminary data.</text>
</comment>
<dbReference type="EMBL" id="JBBPFD010000005">
    <property type="protein sequence ID" value="KAK7925679.1"/>
    <property type="molecule type" value="Genomic_DNA"/>
</dbReference>
<evidence type="ECO:0000313" key="3">
    <source>
        <dbReference type="Proteomes" id="UP001460270"/>
    </source>
</evidence>
<keyword evidence="3" id="KW-1185">Reference proteome</keyword>